<dbReference type="Pfam" id="PF00106">
    <property type="entry name" value="adh_short"/>
    <property type="match status" value="1"/>
</dbReference>
<keyword evidence="2" id="KW-0560">Oxidoreductase</keyword>
<dbReference type="PANTHER" id="PTHR43544">
    <property type="entry name" value="SHORT-CHAIN DEHYDROGENASE/REDUCTASE"/>
    <property type="match status" value="1"/>
</dbReference>
<dbReference type="CDD" id="cd05325">
    <property type="entry name" value="carb_red_sniffer_like_SDR_c"/>
    <property type="match status" value="1"/>
</dbReference>
<evidence type="ECO:0000256" key="3">
    <source>
        <dbReference type="RuleBase" id="RU000363"/>
    </source>
</evidence>
<proteinExistence type="inferred from homology"/>
<accession>A0AAJ7TYW5</accession>
<dbReference type="GeneID" id="116951178"/>
<comment type="similarity">
    <text evidence="3">Belongs to the short-chain dehydrogenases/reductases (SDR) family.</text>
</comment>
<dbReference type="GO" id="GO:0016491">
    <property type="term" value="F:oxidoreductase activity"/>
    <property type="evidence" value="ECO:0007669"/>
    <property type="project" value="UniProtKB-KW"/>
</dbReference>
<evidence type="ECO:0000313" key="4">
    <source>
        <dbReference type="Proteomes" id="UP001318040"/>
    </source>
</evidence>
<evidence type="ECO:0000313" key="5">
    <source>
        <dbReference type="RefSeq" id="XP_032825540.1"/>
    </source>
</evidence>
<dbReference type="GO" id="GO:0005737">
    <property type="term" value="C:cytoplasm"/>
    <property type="evidence" value="ECO:0007669"/>
    <property type="project" value="TreeGrafter"/>
</dbReference>
<dbReference type="Proteomes" id="UP001318040">
    <property type="component" value="Chromosome 42"/>
</dbReference>
<dbReference type="PANTHER" id="PTHR43544:SF7">
    <property type="entry name" value="NADB-LER2"/>
    <property type="match status" value="1"/>
</dbReference>
<dbReference type="InterPro" id="IPR002347">
    <property type="entry name" value="SDR_fam"/>
</dbReference>
<keyword evidence="1" id="KW-0521">NADP</keyword>
<gene>
    <name evidence="5" type="primary">LOC116951178</name>
</gene>
<dbReference type="InterPro" id="IPR051468">
    <property type="entry name" value="Fungal_SecMetab_SDRs"/>
</dbReference>
<dbReference type="PRINTS" id="PR00080">
    <property type="entry name" value="SDRFAMILY"/>
</dbReference>
<sequence>MATPRSVLVTGANRGLGLELVRQLLLLPPQGTADPGPRVLATCRDPHGPGAQALRELASAHPQLTVLQLEVTSQESVAALALAVEKTLAGEGLNALINNAGVALMAPLGSVKAEDMTHSYNVNVVAPLMITQALLPQLRIAAERNKAEPLGWGRAIVANISSMLGSLHFAALAPTGEWGYSYPAAKAALNMVTRCLLRDLQTSGVFVVSVNPGWVKTDMGGPEAPLTAQESVAGMLRVLATLTPEENGGFYDHEHKPVAW</sequence>
<reference evidence="5" key="1">
    <citation type="submission" date="2025-08" db="UniProtKB">
        <authorList>
            <consortium name="RefSeq"/>
        </authorList>
    </citation>
    <scope>IDENTIFICATION</scope>
    <source>
        <tissue evidence="5">Sperm</tissue>
    </source>
</reference>
<keyword evidence="4" id="KW-1185">Reference proteome</keyword>
<dbReference type="RefSeq" id="XP_032825540.1">
    <property type="nucleotide sequence ID" value="XM_032969649.1"/>
</dbReference>
<evidence type="ECO:0000256" key="1">
    <source>
        <dbReference type="ARBA" id="ARBA00022857"/>
    </source>
</evidence>
<dbReference type="PRINTS" id="PR00081">
    <property type="entry name" value="GDHRDH"/>
</dbReference>
<dbReference type="InterPro" id="IPR036291">
    <property type="entry name" value="NAD(P)-bd_dom_sf"/>
</dbReference>
<evidence type="ECO:0000256" key="2">
    <source>
        <dbReference type="ARBA" id="ARBA00023002"/>
    </source>
</evidence>
<dbReference type="KEGG" id="pmrn:116951178"/>
<dbReference type="Gene3D" id="3.40.50.720">
    <property type="entry name" value="NAD(P)-binding Rossmann-like Domain"/>
    <property type="match status" value="1"/>
</dbReference>
<protein>
    <submittedName>
        <fullName evidence="5">C-factor-like</fullName>
    </submittedName>
</protein>
<name>A0AAJ7TYW5_PETMA</name>
<dbReference type="SUPFAM" id="SSF51735">
    <property type="entry name" value="NAD(P)-binding Rossmann-fold domains"/>
    <property type="match status" value="1"/>
</dbReference>
<organism evidence="4 5">
    <name type="scientific">Petromyzon marinus</name>
    <name type="common">Sea lamprey</name>
    <dbReference type="NCBI Taxonomy" id="7757"/>
    <lineage>
        <taxon>Eukaryota</taxon>
        <taxon>Metazoa</taxon>
        <taxon>Chordata</taxon>
        <taxon>Craniata</taxon>
        <taxon>Vertebrata</taxon>
        <taxon>Cyclostomata</taxon>
        <taxon>Hyperoartia</taxon>
        <taxon>Petromyzontiformes</taxon>
        <taxon>Petromyzontidae</taxon>
        <taxon>Petromyzon</taxon>
    </lineage>
</organism>
<dbReference type="AlphaFoldDB" id="A0AAJ7TYW5"/>